<dbReference type="RefSeq" id="WP_073709184.1">
    <property type="nucleotide sequence ID" value="NZ_MQSV01000003.1"/>
</dbReference>
<keyword evidence="2" id="KW-1185">Reference proteome</keyword>
<evidence type="ECO:0000313" key="1">
    <source>
        <dbReference type="EMBL" id="OKL47823.1"/>
    </source>
</evidence>
<organism evidence="1 2">
    <name type="scientific">Boudabousia liubingyangii</name>
    <dbReference type="NCBI Taxonomy" id="1921764"/>
    <lineage>
        <taxon>Bacteria</taxon>
        <taxon>Bacillati</taxon>
        <taxon>Actinomycetota</taxon>
        <taxon>Actinomycetes</taxon>
        <taxon>Actinomycetales</taxon>
        <taxon>Actinomycetaceae</taxon>
        <taxon>Boudabousia</taxon>
    </lineage>
</organism>
<dbReference type="EMBL" id="MQSV01000003">
    <property type="protein sequence ID" value="OKL47823.1"/>
    <property type="molecule type" value="Genomic_DNA"/>
</dbReference>
<dbReference type="OrthoDB" id="9998110at2"/>
<dbReference type="Proteomes" id="UP000186785">
    <property type="component" value="Unassembled WGS sequence"/>
</dbReference>
<protein>
    <submittedName>
        <fullName evidence="1">Uncharacterized protein</fullName>
    </submittedName>
</protein>
<name>A0A1Q5PLA2_9ACTO</name>
<dbReference type="AlphaFoldDB" id="A0A1Q5PLA2"/>
<sequence length="256" mass="28543">MSKYDPESELSKTEFEWMLVDPEKYRPAFLARHAAGNLKTPTGKFVFVTKEHSQDFFENVVQRVHPGDTIVLLDPGVYHDPDQRPFILPYPAEGDDTPAIYATGKSRLDMYGCMVSYPAEWNRYVVIAEGGITFLTRHSGLACVRLGGQGTNGHLQDCFTTSLKVSQGAKVVSKEGHFCGINKSKDLYDLRVEGGSIVIETMRAANNERIASGIEDGVLAIAQWEIPVETKLQFYRMSPLAIIEVPQHPNSSILDY</sequence>
<proteinExistence type="predicted"/>
<comment type="caution">
    <text evidence="1">The sequence shown here is derived from an EMBL/GenBank/DDBJ whole genome shotgun (WGS) entry which is preliminary data.</text>
</comment>
<evidence type="ECO:0000313" key="2">
    <source>
        <dbReference type="Proteomes" id="UP000186785"/>
    </source>
</evidence>
<accession>A0A1Q5PLA2</accession>
<gene>
    <name evidence="1" type="ORF">BSR29_04835</name>
</gene>
<reference evidence="1 2" key="1">
    <citation type="submission" date="2016-11" db="EMBL/GenBank/DDBJ databases">
        <title>Actinomyces gypaetusis sp. nov. isolated from the vulture Gypaetus barbatus in Qinghai Tibet Plateau China.</title>
        <authorList>
            <person name="Meng X."/>
        </authorList>
    </citation>
    <scope>NUCLEOTIDE SEQUENCE [LARGE SCALE GENOMIC DNA]</scope>
    <source>
        <strain evidence="1 2">VUL4_2</strain>
    </source>
</reference>